<evidence type="ECO:0000256" key="1">
    <source>
        <dbReference type="ARBA" id="ARBA00022676"/>
    </source>
</evidence>
<keyword evidence="1" id="KW-0328">Glycosyltransferase</keyword>
<dbReference type="EMBL" id="CP010429">
    <property type="protein sequence ID" value="AKD57052.1"/>
    <property type="molecule type" value="Genomic_DNA"/>
</dbReference>
<gene>
    <name evidence="3" type="ORF">SD10_21305</name>
</gene>
<dbReference type="NCBIfam" id="TIGR00696">
    <property type="entry name" value="wecG_tagA_cpsF"/>
    <property type="match status" value="1"/>
</dbReference>
<dbReference type="GO" id="GO:0016758">
    <property type="term" value="F:hexosyltransferase activity"/>
    <property type="evidence" value="ECO:0007669"/>
    <property type="project" value="TreeGrafter"/>
</dbReference>
<dbReference type="InterPro" id="IPR004629">
    <property type="entry name" value="WecG_TagA_CpsF"/>
</dbReference>
<dbReference type="OrthoDB" id="9771846at2"/>
<name>A0A0E3V8T3_9BACT</name>
<proteinExistence type="predicted"/>
<organism evidence="3 4">
    <name type="scientific">Spirosoma radiotolerans</name>
    <dbReference type="NCBI Taxonomy" id="1379870"/>
    <lineage>
        <taxon>Bacteria</taxon>
        <taxon>Pseudomonadati</taxon>
        <taxon>Bacteroidota</taxon>
        <taxon>Cytophagia</taxon>
        <taxon>Cytophagales</taxon>
        <taxon>Cytophagaceae</taxon>
        <taxon>Spirosoma</taxon>
    </lineage>
</organism>
<dbReference type="PATRIC" id="fig|1379870.5.peg.4596"/>
<dbReference type="PANTHER" id="PTHR34136:SF1">
    <property type="entry name" value="UDP-N-ACETYL-D-MANNOSAMINURONIC ACID TRANSFERASE"/>
    <property type="match status" value="1"/>
</dbReference>
<dbReference type="STRING" id="1379870.SD10_21305"/>
<dbReference type="PANTHER" id="PTHR34136">
    <property type="match status" value="1"/>
</dbReference>
<dbReference type="Pfam" id="PF03808">
    <property type="entry name" value="Glyco_tran_WecG"/>
    <property type="match status" value="1"/>
</dbReference>
<dbReference type="AlphaFoldDB" id="A0A0E3V8T3"/>
<dbReference type="Proteomes" id="UP000033054">
    <property type="component" value="Chromosome"/>
</dbReference>
<protein>
    <submittedName>
        <fullName evidence="3">Glycosyl transferase</fullName>
    </submittedName>
</protein>
<accession>A0A0E3V8T3</accession>
<evidence type="ECO:0000256" key="2">
    <source>
        <dbReference type="ARBA" id="ARBA00022679"/>
    </source>
</evidence>
<dbReference type="KEGG" id="srd:SD10_21305"/>
<keyword evidence="4" id="KW-1185">Reference proteome</keyword>
<dbReference type="CDD" id="cd06533">
    <property type="entry name" value="Glyco_transf_WecG_TagA"/>
    <property type="match status" value="1"/>
</dbReference>
<keyword evidence="2 3" id="KW-0808">Transferase</keyword>
<evidence type="ECO:0000313" key="3">
    <source>
        <dbReference type="EMBL" id="AKD57052.1"/>
    </source>
</evidence>
<dbReference type="HOGENOM" id="CLU_063203_2_0_10"/>
<reference evidence="3 4" key="1">
    <citation type="journal article" date="2014" name="Curr. Microbiol.">
        <title>Spirosoma radiotolerans sp. nov., a gamma-radiation-resistant bacterium isolated from gamma ray-irradiated soil.</title>
        <authorList>
            <person name="Lee J.J."/>
            <person name="Srinivasan S."/>
            <person name="Lim S."/>
            <person name="Joe M."/>
            <person name="Im S."/>
            <person name="Bae S.I."/>
            <person name="Park K.R."/>
            <person name="Han J.H."/>
            <person name="Park S.H."/>
            <person name="Joo B.M."/>
            <person name="Park S.J."/>
            <person name="Kim M.K."/>
        </authorList>
    </citation>
    <scope>NUCLEOTIDE SEQUENCE [LARGE SCALE GENOMIC DNA]</scope>
    <source>
        <strain evidence="3 4">DG5A</strain>
    </source>
</reference>
<evidence type="ECO:0000313" key="4">
    <source>
        <dbReference type="Proteomes" id="UP000033054"/>
    </source>
</evidence>
<sequence length="260" mass="29194">MTKQFATTPLFGISYASVDYTSATDIIIQYAEKRTSFGVSALAVHGLMESKRNETIGGHVSRINMVVPDGKPVQWALNAFNKAALKDRVYGPDLTRHVLKAAGEKQLRVYLYGSTASTLEKLSEYIPRVFPGVTICGIHVDRFRDATPEEKAEDIKKINASGAHIVLVGRGCPRQEIWVSQHLGEVNAVMMAVGAAFDYFVGNIKRPPTWMQQSGLEWLFRLSQEPRRLFKRYAVTNSLYIYYVMRQFIIQRTSPVSAQA</sequence>
<dbReference type="RefSeq" id="WP_046576581.1">
    <property type="nucleotide sequence ID" value="NZ_CP010429.1"/>
</dbReference>